<gene>
    <name evidence="3" type="ORF">DFH94DRAFT_145842</name>
</gene>
<feature type="region of interest" description="Disordered" evidence="1">
    <location>
        <begin position="64"/>
        <end position="121"/>
    </location>
</feature>
<comment type="caution">
    <text evidence="3">The sequence shown here is derived from an EMBL/GenBank/DDBJ whole genome shotgun (WGS) entry which is preliminary data.</text>
</comment>
<dbReference type="Proteomes" id="UP000759537">
    <property type="component" value="Unassembled WGS sequence"/>
</dbReference>
<feature type="chain" id="PRO_5040381365" evidence="2">
    <location>
        <begin position="17"/>
        <end position="447"/>
    </location>
</feature>
<evidence type="ECO:0000313" key="4">
    <source>
        <dbReference type="Proteomes" id="UP000759537"/>
    </source>
</evidence>
<feature type="compositionally biased region" description="Low complexity" evidence="1">
    <location>
        <begin position="265"/>
        <end position="286"/>
    </location>
</feature>
<keyword evidence="4" id="KW-1185">Reference proteome</keyword>
<organism evidence="3 4">
    <name type="scientific">Russula ochroleuca</name>
    <dbReference type="NCBI Taxonomy" id="152965"/>
    <lineage>
        <taxon>Eukaryota</taxon>
        <taxon>Fungi</taxon>
        <taxon>Dikarya</taxon>
        <taxon>Basidiomycota</taxon>
        <taxon>Agaricomycotina</taxon>
        <taxon>Agaricomycetes</taxon>
        <taxon>Russulales</taxon>
        <taxon>Russulaceae</taxon>
        <taxon>Russula</taxon>
    </lineage>
</organism>
<proteinExistence type="predicted"/>
<reference evidence="3" key="2">
    <citation type="journal article" date="2020" name="Nat. Commun.">
        <title>Large-scale genome sequencing of mycorrhizal fungi provides insights into the early evolution of symbiotic traits.</title>
        <authorList>
            <person name="Miyauchi S."/>
            <person name="Kiss E."/>
            <person name="Kuo A."/>
            <person name="Drula E."/>
            <person name="Kohler A."/>
            <person name="Sanchez-Garcia M."/>
            <person name="Morin E."/>
            <person name="Andreopoulos B."/>
            <person name="Barry K.W."/>
            <person name="Bonito G."/>
            <person name="Buee M."/>
            <person name="Carver A."/>
            <person name="Chen C."/>
            <person name="Cichocki N."/>
            <person name="Clum A."/>
            <person name="Culley D."/>
            <person name="Crous P.W."/>
            <person name="Fauchery L."/>
            <person name="Girlanda M."/>
            <person name="Hayes R.D."/>
            <person name="Keri Z."/>
            <person name="LaButti K."/>
            <person name="Lipzen A."/>
            <person name="Lombard V."/>
            <person name="Magnuson J."/>
            <person name="Maillard F."/>
            <person name="Murat C."/>
            <person name="Nolan M."/>
            <person name="Ohm R.A."/>
            <person name="Pangilinan J."/>
            <person name="Pereira M.F."/>
            <person name="Perotto S."/>
            <person name="Peter M."/>
            <person name="Pfister S."/>
            <person name="Riley R."/>
            <person name="Sitrit Y."/>
            <person name="Stielow J.B."/>
            <person name="Szollosi G."/>
            <person name="Zifcakova L."/>
            <person name="Stursova M."/>
            <person name="Spatafora J.W."/>
            <person name="Tedersoo L."/>
            <person name="Vaario L.M."/>
            <person name="Yamada A."/>
            <person name="Yan M."/>
            <person name="Wang P."/>
            <person name="Xu J."/>
            <person name="Bruns T."/>
            <person name="Baldrian P."/>
            <person name="Vilgalys R."/>
            <person name="Dunand C."/>
            <person name="Henrissat B."/>
            <person name="Grigoriev I.V."/>
            <person name="Hibbett D."/>
            <person name="Nagy L.G."/>
            <person name="Martin F.M."/>
        </authorList>
    </citation>
    <scope>NUCLEOTIDE SEQUENCE</scope>
    <source>
        <strain evidence="3">Prilba</strain>
    </source>
</reference>
<name>A0A9P5JZ94_9AGAM</name>
<sequence>MFISLSLSSLFKAVFDVTSLQVSLVTAVAPYERHLAHKRHPSLPPVDAESSTALSPKAVDEREIQLPTPDDPNGAWQLHGSCPESTTSAAPSPPAQLLVPLENPPLDVADQDPPAISSSYSRAASSALTALTALDDEHSSAPPSPPRAGYPASSPLSSPPSSPSPDQQREIEAPSPTSSATGAGTKRHAPTPSLESDPDVASISASAPPERAPTRTKRRRRHMDSDDDMSQRDWKNPSRSSAPSQRQPPILAPTHTPIPASPPRASCSSTTTSPITTAAPSPSSPTFDFDRKPHDADANDDKNADGIYDNDGVDDDNEEHQSCPNPALLGILIEALALSRASSLPLSTLSRTNPALAGYPHAVIMSTLTWAVHSRILGCVRSSGEALPPSYFYDPATDPDRERGELLRCLMPRAGKRRETMKYKQYYWAPVVVGRGRTRTWDVDWEE</sequence>
<dbReference type="OrthoDB" id="5348546at2759"/>
<protein>
    <submittedName>
        <fullName evidence="3">Uncharacterized protein</fullName>
    </submittedName>
</protein>
<accession>A0A9P5JZ94</accession>
<feature type="region of interest" description="Disordered" evidence="1">
    <location>
        <begin position="135"/>
        <end position="322"/>
    </location>
</feature>
<evidence type="ECO:0000256" key="2">
    <source>
        <dbReference type="SAM" id="SignalP"/>
    </source>
</evidence>
<evidence type="ECO:0000256" key="1">
    <source>
        <dbReference type="SAM" id="MobiDB-lite"/>
    </source>
</evidence>
<evidence type="ECO:0000313" key="3">
    <source>
        <dbReference type="EMBL" id="KAF8472965.1"/>
    </source>
</evidence>
<feature type="compositionally biased region" description="Basic and acidic residues" evidence="1">
    <location>
        <begin position="288"/>
        <end position="304"/>
    </location>
</feature>
<keyword evidence="2" id="KW-0732">Signal</keyword>
<dbReference type="EMBL" id="WHVB01000019">
    <property type="protein sequence ID" value="KAF8472965.1"/>
    <property type="molecule type" value="Genomic_DNA"/>
</dbReference>
<dbReference type="AlphaFoldDB" id="A0A9P5JZ94"/>
<feature type="signal peptide" evidence="2">
    <location>
        <begin position="1"/>
        <end position="16"/>
    </location>
</feature>
<feature type="compositionally biased region" description="Low complexity" evidence="1">
    <location>
        <begin position="237"/>
        <end position="249"/>
    </location>
</feature>
<reference evidence="3" key="1">
    <citation type="submission" date="2019-10" db="EMBL/GenBank/DDBJ databases">
        <authorList>
            <consortium name="DOE Joint Genome Institute"/>
            <person name="Kuo A."/>
            <person name="Miyauchi S."/>
            <person name="Kiss E."/>
            <person name="Drula E."/>
            <person name="Kohler A."/>
            <person name="Sanchez-Garcia M."/>
            <person name="Andreopoulos B."/>
            <person name="Barry K.W."/>
            <person name="Bonito G."/>
            <person name="Buee M."/>
            <person name="Carver A."/>
            <person name="Chen C."/>
            <person name="Cichocki N."/>
            <person name="Clum A."/>
            <person name="Culley D."/>
            <person name="Crous P.W."/>
            <person name="Fauchery L."/>
            <person name="Girlanda M."/>
            <person name="Hayes R."/>
            <person name="Keri Z."/>
            <person name="LaButti K."/>
            <person name="Lipzen A."/>
            <person name="Lombard V."/>
            <person name="Magnuson J."/>
            <person name="Maillard F."/>
            <person name="Morin E."/>
            <person name="Murat C."/>
            <person name="Nolan M."/>
            <person name="Ohm R."/>
            <person name="Pangilinan J."/>
            <person name="Pereira M."/>
            <person name="Perotto S."/>
            <person name="Peter M."/>
            <person name="Riley R."/>
            <person name="Sitrit Y."/>
            <person name="Stielow B."/>
            <person name="Szollosi G."/>
            <person name="Zifcakova L."/>
            <person name="Stursova M."/>
            <person name="Spatafora J.W."/>
            <person name="Tedersoo L."/>
            <person name="Vaario L.-M."/>
            <person name="Yamada A."/>
            <person name="Yan M."/>
            <person name="Wang P."/>
            <person name="Xu J."/>
            <person name="Bruns T."/>
            <person name="Baldrian P."/>
            <person name="Vilgalys R."/>
            <person name="Henrissat B."/>
            <person name="Grigoriev I.V."/>
            <person name="Hibbett D."/>
            <person name="Nagy L.G."/>
            <person name="Martin F.M."/>
        </authorList>
    </citation>
    <scope>NUCLEOTIDE SEQUENCE</scope>
    <source>
        <strain evidence="3">Prilba</strain>
    </source>
</reference>